<protein>
    <submittedName>
        <fullName evidence="1">Uncharacterized protein</fullName>
    </submittedName>
</protein>
<reference evidence="1 2" key="1">
    <citation type="submission" date="2016-05" db="EMBL/GenBank/DDBJ databases">
        <title>Bacillus thuringiensis and Bacillus weihenstephanensis as novel biocontrol agents of wilt causing Verticillium species.</title>
        <authorList>
            <person name="Hollensteiner J."/>
            <person name="Wemheuer F."/>
            <person name="Harting R."/>
            <person name="Kolarzyk A."/>
            <person name="Diaz-Valerio S."/>
            <person name="Poehlein A."/>
            <person name="Brzuszkiewicz E."/>
            <person name="Nesemann K."/>
            <person name="Braus-Stromeyer S."/>
            <person name="Braus G."/>
            <person name="Daniel R."/>
            <person name="Liesegang H."/>
        </authorList>
    </citation>
    <scope>NUCLEOTIDE SEQUENCE [LARGE SCALE GENOMIC DNA]</scope>
    <source>
        <strain evidence="1 2">GOE11</strain>
    </source>
</reference>
<evidence type="ECO:0000313" key="2">
    <source>
        <dbReference type="Proteomes" id="UP000175835"/>
    </source>
</evidence>
<organism evidence="1 2">
    <name type="scientific">Bacillus mycoides</name>
    <dbReference type="NCBI Taxonomy" id="1405"/>
    <lineage>
        <taxon>Bacteria</taxon>
        <taxon>Bacillati</taxon>
        <taxon>Bacillota</taxon>
        <taxon>Bacilli</taxon>
        <taxon>Bacillales</taxon>
        <taxon>Bacillaceae</taxon>
        <taxon>Bacillus</taxon>
        <taxon>Bacillus cereus group</taxon>
    </lineage>
</organism>
<dbReference type="EMBL" id="LXLX01000018">
    <property type="protein sequence ID" value="OFD99202.1"/>
    <property type="molecule type" value="Genomic_DNA"/>
</dbReference>
<accession>A0A1E8BT32</accession>
<dbReference type="Proteomes" id="UP000175835">
    <property type="component" value="Unassembled WGS sequence"/>
</dbReference>
<dbReference type="AlphaFoldDB" id="A0A1E8BT32"/>
<evidence type="ECO:0000313" key="1">
    <source>
        <dbReference type="EMBL" id="OFD99202.1"/>
    </source>
</evidence>
<comment type="caution">
    <text evidence="1">The sequence shown here is derived from an EMBL/GenBank/DDBJ whole genome shotgun (WGS) entry which is preliminary data.</text>
</comment>
<sequence>MFLFFTKILGAISRSQVDGHVTVPHEKPSSASILPPFHWDRWGIHKKTPSFLMILQKE</sequence>
<gene>
    <name evidence="1" type="ORF">BWGOE11_10930</name>
</gene>
<name>A0A1E8BT32_BACMY</name>
<proteinExistence type="predicted"/>